<feature type="binding site" description="axial binding residue" evidence="9">
    <location>
        <position position="435"/>
    </location>
    <ligand>
        <name>heme</name>
        <dbReference type="ChEBI" id="CHEBI:30413"/>
    </ligand>
    <ligandPart>
        <name>Fe</name>
        <dbReference type="ChEBI" id="CHEBI:18248"/>
    </ligandPart>
</feature>
<dbReference type="PRINTS" id="PR00463">
    <property type="entry name" value="EP450I"/>
</dbReference>
<keyword evidence="4 9" id="KW-0349">Heme</keyword>
<keyword evidence="11" id="KW-1185">Reference proteome</keyword>
<evidence type="ECO:0000313" key="10">
    <source>
        <dbReference type="EMBL" id="KAG1775245.1"/>
    </source>
</evidence>
<dbReference type="PANTHER" id="PTHR46300">
    <property type="entry name" value="P450, PUTATIVE (EUROFUNG)-RELATED-RELATED"/>
    <property type="match status" value="1"/>
</dbReference>
<dbReference type="OrthoDB" id="2789670at2759"/>
<dbReference type="EMBL" id="JABBWD010000035">
    <property type="protein sequence ID" value="KAG1775245.1"/>
    <property type="molecule type" value="Genomic_DNA"/>
</dbReference>
<evidence type="ECO:0000256" key="1">
    <source>
        <dbReference type="ARBA" id="ARBA00001971"/>
    </source>
</evidence>
<dbReference type="GO" id="GO:0005506">
    <property type="term" value="F:iron ion binding"/>
    <property type="evidence" value="ECO:0007669"/>
    <property type="project" value="InterPro"/>
</dbReference>
<comment type="pathway">
    <text evidence="2">Secondary metabolite biosynthesis.</text>
</comment>
<sequence length="514" mass="58007">MDLAHGALVVAFLTIIGVTTSFTQKKKRKQLPLPPGPNPLPIIGNLHRMNTDFPWITYKEWSDIYGDIIYSRILNQDVIILNSEEVARALLEKRSSNYSDRPRFATMELFGITFRTVMRSYGDAWRRHRRIYHQAFRPEAAVIYRPMQLRKAHQLLVGLLHDPVKYELHLETHSASIVMSAVYDYDTKPNDPLVSMIRGAMDRILHAETPDKAAIIDSYPALTLIPAWFPGASFKRHALELKSVLKDMVEKPFEYALDRISSGLSAPSMVSEGFARFQGDASFELAIKESSATAFGAGSETTHAVLLVFIQAMVLNPEVQKRAQAEIDRVVGSDRLPDFGDRVSMPYIEAVLRETMRFYPIAPLGVPHAAVSDDVYEGYFILKGISILTNIWAMTHDATKYPAPFEFKPERFFTSSGDLNDDHVTPIWGWGRRICVGRYVADATLWSAIASMLAVFDFLKATDANGKDIDFEPRWTSGITSRPVNFPCRIVPRRCDMDVEKLTSLIGSLVETRL</sequence>
<evidence type="ECO:0000256" key="6">
    <source>
        <dbReference type="ARBA" id="ARBA00023002"/>
    </source>
</evidence>
<keyword evidence="8" id="KW-0503">Monooxygenase</keyword>
<dbReference type="InterPro" id="IPR002401">
    <property type="entry name" value="Cyt_P450_E_grp-I"/>
</dbReference>
<dbReference type="Pfam" id="PF00067">
    <property type="entry name" value="p450"/>
    <property type="match status" value="1"/>
</dbReference>
<evidence type="ECO:0000256" key="3">
    <source>
        <dbReference type="ARBA" id="ARBA00010617"/>
    </source>
</evidence>
<dbReference type="InterPro" id="IPR050364">
    <property type="entry name" value="Cytochrome_P450_fung"/>
</dbReference>
<evidence type="ECO:0000256" key="9">
    <source>
        <dbReference type="PIRSR" id="PIRSR602401-1"/>
    </source>
</evidence>
<accession>A0A9P7D031</accession>
<reference evidence="10" key="1">
    <citation type="journal article" date="2020" name="New Phytol.">
        <title>Comparative genomics reveals dynamic genome evolution in host specialist ectomycorrhizal fungi.</title>
        <authorList>
            <person name="Lofgren L.A."/>
            <person name="Nguyen N.H."/>
            <person name="Vilgalys R."/>
            <person name="Ruytinx J."/>
            <person name="Liao H.L."/>
            <person name="Branco S."/>
            <person name="Kuo A."/>
            <person name="LaButti K."/>
            <person name="Lipzen A."/>
            <person name="Andreopoulos W."/>
            <person name="Pangilinan J."/>
            <person name="Riley R."/>
            <person name="Hundley H."/>
            <person name="Na H."/>
            <person name="Barry K."/>
            <person name="Grigoriev I.V."/>
            <person name="Stajich J.E."/>
            <person name="Kennedy P.G."/>
        </authorList>
    </citation>
    <scope>NUCLEOTIDE SEQUENCE</scope>
    <source>
        <strain evidence="10">DOB743</strain>
    </source>
</reference>
<dbReference type="InterPro" id="IPR001128">
    <property type="entry name" value="Cyt_P450"/>
</dbReference>
<keyword evidence="7 9" id="KW-0408">Iron</keyword>
<name>A0A9P7D031_9AGAM</name>
<dbReference type="Proteomes" id="UP000714275">
    <property type="component" value="Unassembled WGS sequence"/>
</dbReference>
<gene>
    <name evidence="10" type="ORF">EV702DRAFT_453015</name>
</gene>
<dbReference type="InterPro" id="IPR036396">
    <property type="entry name" value="Cyt_P450_sf"/>
</dbReference>
<dbReference type="CDD" id="cd11065">
    <property type="entry name" value="CYP64-like"/>
    <property type="match status" value="1"/>
</dbReference>
<comment type="cofactor">
    <cofactor evidence="1 9">
        <name>heme</name>
        <dbReference type="ChEBI" id="CHEBI:30413"/>
    </cofactor>
</comment>
<dbReference type="SUPFAM" id="SSF48264">
    <property type="entry name" value="Cytochrome P450"/>
    <property type="match status" value="1"/>
</dbReference>
<organism evidence="10 11">
    <name type="scientific">Suillus placidus</name>
    <dbReference type="NCBI Taxonomy" id="48579"/>
    <lineage>
        <taxon>Eukaryota</taxon>
        <taxon>Fungi</taxon>
        <taxon>Dikarya</taxon>
        <taxon>Basidiomycota</taxon>
        <taxon>Agaricomycotina</taxon>
        <taxon>Agaricomycetes</taxon>
        <taxon>Agaricomycetidae</taxon>
        <taxon>Boletales</taxon>
        <taxon>Suillineae</taxon>
        <taxon>Suillaceae</taxon>
        <taxon>Suillus</taxon>
    </lineage>
</organism>
<dbReference type="PRINTS" id="PR00385">
    <property type="entry name" value="P450"/>
</dbReference>
<dbReference type="GO" id="GO:0004497">
    <property type="term" value="F:monooxygenase activity"/>
    <property type="evidence" value="ECO:0007669"/>
    <property type="project" value="UniProtKB-KW"/>
</dbReference>
<evidence type="ECO:0000313" key="11">
    <source>
        <dbReference type="Proteomes" id="UP000714275"/>
    </source>
</evidence>
<dbReference type="Gene3D" id="1.10.630.10">
    <property type="entry name" value="Cytochrome P450"/>
    <property type="match status" value="1"/>
</dbReference>
<dbReference type="AlphaFoldDB" id="A0A9P7D031"/>
<protein>
    <submittedName>
        <fullName evidence="10">Cytochrome P450</fullName>
    </submittedName>
</protein>
<proteinExistence type="inferred from homology"/>
<dbReference type="GO" id="GO:0016705">
    <property type="term" value="F:oxidoreductase activity, acting on paired donors, with incorporation or reduction of molecular oxygen"/>
    <property type="evidence" value="ECO:0007669"/>
    <property type="project" value="InterPro"/>
</dbReference>
<evidence type="ECO:0000256" key="7">
    <source>
        <dbReference type="ARBA" id="ARBA00023004"/>
    </source>
</evidence>
<keyword evidence="5 9" id="KW-0479">Metal-binding</keyword>
<comment type="caution">
    <text evidence="10">The sequence shown here is derived from an EMBL/GenBank/DDBJ whole genome shotgun (WGS) entry which is preliminary data.</text>
</comment>
<evidence type="ECO:0000256" key="8">
    <source>
        <dbReference type="ARBA" id="ARBA00023033"/>
    </source>
</evidence>
<comment type="similarity">
    <text evidence="3">Belongs to the cytochrome P450 family.</text>
</comment>
<evidence type="ECO:0000256" key="5">
    <source>
        <dbReference type="ARBA" id="ARBA00022723"/>
    </source>
</evidence>
<dbReference type="GO" id="GO:0020037">
    <property type="term" value="F:heme binding"/>
    <property type="evidence" value="ECO:0007669"/>
    <property type="project" value="InterPro"/>
</dbReference>
<evidence type="ECO:0000256" key="4">
    <source>
        <dbReference type="ARBA" id="ARBA00022617"/>
    </source>
</evidence>
<keyword evidence="6" id="KW-0560">Oxidoreductase</keyword>
<evidence type="ECO:0000256" key="2">
    <source>
        <dbReference type="ARBA" id="ARBA00005179"/>
    </source>
</evidence>
<dbReference type="PANTHER" id="PTHR46300:SF7">
    <property type="entry name" value="P450, PUTATIVE (EUROFUNG)-RELATED"/>
    <property type="match status" value="1"/>
</dbReference>